<dbReference type="SUPFAM" id="SSF48371">
    <property type="entry name" value="ARM repeat"/>
    <property type="match status" value="1"/>
</dbReference>
<name>A0A165NPL8_9AGAM</name>
<keyword evidence="3" id="KW-0812">Transmembrane</keyword>
<feature type="non-terminal residue" evidence="7">
    <location>
        <position position="594"/>
    </location>
</feature>
<feature type="domain" description="CCAAT-binding factor" evidence="6">
    <location>
        <begin position="387"/>
        <end position="533"/>
    </location>
</feature>
<evidence type="ECO:0000256" key="2">
    <source>
        <dbReference type="ARBA" id="ARBA00007797"/>
    </source>
</evidence>
<dbReference type="InterPro" id="IPR005612">
    <property type="entry name" value="CCAAT-binding_factor"/>
</dbReference>
<dbReference type="EMBL" id="KV425629">
    <property type="protein sequence ID" value="KZT19932.1"/>
    <property type="molecule type" value="Genomic_DNA"/>
</dbReference>
<dbReference type="GO" id="GO:0031965">
    <property type="term" value="C:nuclear membrane"/>
    <property type="evidence" value="ECO:0007669"/>
    <property type="project" value="UniProtKB-SubCell"/>
</dbReference>
<comment type="similarity">
    <text evidence="2">Belongs to the CBF/MAK21 family.</text>
</comment>
<dbReference type="GO" id="GO:0032040">
    <property type="term" value="C:small-subunit processome"/>
    <property type="evidence" value="ECO:0007669"/>
    <property type="project" value="TreeGrafter"/>
</dbReference>
<dbReference type="FunCoup" id="A0A165NPL8">
    <property type="interactions" value="467"/>
</dbReference>
<dbReference type="PANTHER" id="PTHR12455">
    <property type="entry name" value="NUCLEOLAR COMPLEX PROTEIN 4"/>
    <property type="match status" value="1"/>
</dbReference>
<evidence type="ECO:0000313" key="8">
    <source>
        <dbReference type="Proteomes" id="UP000076761"/>
    </source>
</evidence>
<feature type="region of interest" description="Disordered" evidence="5">
    <location>
        <begin position="566"/>
        <end position="594"/>
    </location>
</feature>
<comment type="subcellular location">
    <subcellularLocation>
        <location evidence="1">Nucleus membrane</location>
        <topology evidence="1">Multi-pass membrane protein</topology>
    </subcellularLocation>
</comment>
<dbReference type="PANTHER" id="PTHR12455:SF0">
    <property type="entry name" value="NUCLEOLAR COMPLEX PROTEIN 4 HOMOLOG"/>
    <property type="match status" value="1"/>
</dbReference>
<gene>
    <name evidence="7" type="ORF">NEOLEDRAFT_1123412</name>
</gene>
<dbReference type="InterPro" id="IPR016024">
    <property type="entry name" value="ARM-type_fold"/>
</dbReference>
<feature type="region of interest" description="Disordered" evidence="5">
    <location>
        <begin position="257"/>
        <end position="305"/>
    </location>
</feature>
<dbReference type="Proteomes" id="UP000076761">
    <property type="component" value="Unassembled WGS sequence"/>
</dbReference>
<evidence type="ECO:0000313" key="7">
    <source>
        <dbReference type="EMBL" id="KZT19932.1"/>
    </source>
</evidence>
<dbReference type="GO" id="GO:0042254">
    <property type="term" value="P:ribosome biogenesis"/>
    <property type="evidence" value="ECO:0007669"/>
    <property type="project" value="InterPro"/>
</dbReference>
<keyword evidence="8" id="KW-1185">Reference proteome</keyword>
<evidence type="ECO:0000256" key="3">
    <source>
        <dbReference type="ARBA" id="ARBA00022692"/>
    </source>
</evidence>
<keyword evidence="4" id="KW-0472">Membrane</keyword>
<organism evidence="7 8">
    <name type="scientific">Neolentinus lepideus HHB14362 ss-1</name>
    <dbReference type="NCBI Taxonomy" id="1314782"/>
    <lineage>
        <taxon>Eukaryota</taxon>
        <taxon>Fungi</taxon>
        <taxon>Dikarya</taxon>
        <taxon>Basidiomycota</taxon>
        <taxon>Agaricomycotina</taxon>
        <taxon>Agaricomycetes</taxon>
        <taxon>Gloeophyllales</taxon>
        <taxon>Gloeophyllaceae</taxon>
        <taxon>Neolentinus</taxon>
    </lineage>
</organism>
<dbReference type="Pfam" id="PF03914">
    <property type="entry name" value="CBF"/>
    <property type="match status" value="1"/>
</dbReference>
<proteinExistence type="inferred from homology"/>
<dbReference type="STRING" id="1314782.A0A165NPL8"/>
<evidence type="ECO:0000256" key="5">
    <source>
        <dbReference type="SAM" id="MobiDB-lite"/>
    </source>
</evidence>
<evidence type="ECO:0000256" key="4">
    <source>
        <dbReference type="ARBA" id="ARBA00022989"/>
    </source>
</evidence>
<dbReference type="InterPro" id="IPR027193">
    <property type="entry name" value="Noc4"/>
</dbReference>
<reference evidence="7 8" key="1">
    <citation type="journal article" date="2016" name="Mol. Biol. Evol.">
        <title>Comparative Genomics of Early-Diverging Mushroom-Forming Fungi Provides Insights into the Origins of Lignocellulose Decay Capabilities.</title>
        <authorList>
            <person name="Nagy L.G."/>
            <person name="Riley R."/>
            <person name="Tritt A."/>
            <person name="Adam C."/>
            <person name="Daum C."/>
            <person name="Floudas D."/>
            <person name="Sun H."/>
            <person name="Yadav J.S."/>
            <person name="Pangilinan J."/>
            <person name="Larsson K.H."/>
            <person name="Matsuura K."/>
            <person name="Barry K."/>
            <person name="Labutti K."/>
            <person name="Kuo R."/>
            <person name="Ohm R.A."/>
            <person name="Bhattacharya S.S."/>
            <person name="Shirouzu T."/>
            <person name="Yoshinaga Y."/>
            <person name="Martin F.M."/>
            <person name="Grigoriev I.V."/>
            <person name="Hibbett D.S."/>
        </authorList>
    </citation>
    <scope>NUCLEOTIDE SEQUENCE [LARGE SCALE GENOMIC DNA]</scope>
    <source>
        <strain evidence="7 8">HHB14362 ss-1</strain>
    </source>
</reference>
<protein>
    <submittedName>
        <fullName evidence="7">Ribosome biogenesis protein Noc4</fullName>
    </submittedName>
</protein>
<keyword evidence="4" id="KW-1133">Transmembrane helix</keyword>
<dbReference type="OrthoDB" id="10263185at2759"/>
<feature type="compositionally biased region" description="Acidic residues" evidence="5">
    <location>
        <begin position="264"/>
        <end position="278"/>
    </location>
</feature>
<sequence>MHSLPPAKRRKLSPSPILQQIVDLETTLASSISSNGSLNALDDLLTLTRRARDAPVVSKAIYALYRVFVLIIDKGKLNVKGEEGKVVRAWVWARLNGYTEYLVGLMTDGEQALRISALQILFSLLKHLSSASTTAEKANSSNPQPQFHVAHFKRIIRGLLLCPPSQRVKDLDSDAESKLLDPDVREHFLDTWLSVHDDIRWFFLRETTTLLTSLNEEEKPAALENLVSLLERLTTFPTDTAELNAWWVVELGVTPPKPSKVASDEPEDPSPDNTDDSDDWRKFFDEDGDSDSKSKSSSTKKSGPHARLHTLTIHQSLHALPAHRAVFTRTWLAILQQLSALEPERQRRLSVPVLNVMHQGIIPYLTRPVLVMDWVAGCVDYGGALGLLGLNTLFVLMREYNLDYPLFYTRLYAFLDRDVLHLKHRARFFRMAKVFLSSTHLPATILASFLKKLARLSLSAPPAAIIALVPFTYNILKRHPALMGMIHRVVDADEDIDPFDVKELNPTLTNALSSSLWELHTHRTHYHPAVSTLVRILEEAFTKPNYALEDFLDHTYATLLDNETKGRVRREPATEEDSLQGEAFPTAEKEGGVD</sequence>
<feature type="compositionally biased region" description="Basic and acidic residues" evidence="5">
    <location>
        <begin position="279"/>
        <end position="294"/>
    </location>
</feature>
<dbReference type="InParanoid" id="A0A165NPL8"/>
<evidence type="ECO:0000259" key="6">
    <source>
        <dbReference type="Pfam" id="PF03914"/>
    </source>
</evidence>
<dbReference type="GO" id="GO:0030692">
    <property type="term" value="C:Noc4p-Nop14p complex"/>
    <property type="evidence" value="ECO:0007669"/>
    <property type="project" value="TreeGrafter"/>
</dbReference>
<accession>A0A165NPL8</accession>
<evidence type="ECO:0000256" key="1">
    <source>
        <dbReference type="ARBA" id="ARBA00004232"/>
    </source>
</evidence>
<dbReference type="AlphaFoldDB" id="A0A165NPL8"/>